<dbReference type="InterPro" id="IPR010621">
    <property type="entry name" value="DUF1214"/>
</dbReference>
<dbReference type="PANTHER" id="PTHR36509:SF3">
    <property type="entry name" value="SIGNAL PEPTIDE PROTEIN"/>
    <property type="match status" value="1"/>
</dbReference>
<dbReference type="Pfam" id="PF06742">
    <property type="entry name" value="DUF1214"/>
    <property type="match status" value="1"/>
</dbReference>
<dbReference type="RefSeq" id="WP_114713900.1">
    <property type="nucleotide sequence ID" value="NZ_KZ857260.1"/>
</dbReference>
<gene>
    <name evidence="4" type="ORF">B5K06_16640</name>
</gene>
<dbReference type="Gene3D" id="1.10.3360.10">
    <property type="entry name" value="VPA0735-like domain"/>
    <property type="match status" value="1"/>
</dbReference>
<dbReference type="PANTHER" id="PTHR36509">
    <property type="entry name" value="BLL3101 PROTEIN"/>
    <property type="match status" value="1"/>
</dbReference>
<sequence length="483" mass="53355">MKAKLRASLLVAFLMSSTVWAQDAARTGYTFDKGFPTAATTEKVREDALFQRAITAYRFWYPTVSVEGIFNGNRMAGIKDNEGLGAAAAGPRQVGFTLNSDTPYGSATLDLKDGPMVVELPPGAYIGLINDHNQSWVLDMGIPGPDGGKGGKHLILPPDYKGKVPKGYHVGKSATYKVLLAVRALPVGGDQDKALKALHAIKVYPLNTAKRPKPMAIVDTTEKAMDSTSLKWEDNIQFWEVLKRIIDEEPLVEKFTPMYGLLATLGIEKGKPFTPDDHTKAILEQAAKAGRDQLIVSAFDSDRPDRFAWPDRKWEWVGLDPNVAQFETPMGVDLEARDRWFAQAIVTSPAMFRRSAGAGSLYWLGVRDSSGAFLDGGKSYKLTIPQPVPGKLFWSVTLYDAQTRSEVQTDQDKAALRSLFELKDIDTSKPVDLYFGPTAPKDGESRWIKTQPGRGWFSYIRIYGPTQPAFDGSWKPNDIVEVK</sequence>
<organism evidence="4 5">
    <name type="scientific">Rhizobium grahamii</name>
    <dbReference type="NCBI Taxonomy" id="1120045"/>
    <lineage>
        <taxon>Bacteria</taxon>
        <taxon>Pseudomonadati</taxon>
        <taxon>Pseudomonadota</taxon>
        <taxon>Alphaproteobacteria</taxon>
        <taxon>Hyphomicrobiales</taxon>
        <taxon>Rhizobiaceae</taxon>
        <taxon>Rhizobium/Agrobacterium group</taxon>
        <taxon>Rhizobium</taxon>
    </lineage>
</organism>
<feature type="chain" id="PRO_5016605878" description="DUF1254 domain-containing protein" evidence="1">
    <location>
        <begin position="22"/>
        <end position="483"/>
    </location>
</feature>
<evidence type="ECO:0000256" key="1">
    <source>
        <dbReference type="SAM" id="SignalP"/>
    </source>
</evidence>
<dbReference type="InterPro" id="IPR010679">
    <property type="entry name" value="DUF1254"/>
</dbReference>
<dbReference type="OrthoDB" id="272779at2"/>
<feature type="domain" description="DUF1214" evidence="2">
    <location>
        <begin position="360"/>
        <end position="467"/>
    </location>
</feature>
<dbReference type="AlphaFoldDB" id="A0A370KLL3"/>
<name>A0A370KLL3_9HYPH</name>
<evidence type="ECO:0008006" key="6">
    <source>
        <dbReference type="Google" id="ProtNLM"/>
    </source>
</evidence>
<proteinExistence type="predicted"/>
<dbReference type="EMBL" id="NAAC01000017">
    <property type="protein sequence ID" value="RDJ09422.1"/>
    <property type="molecule type" value="Genomic_DNA"/>
</dbReference>
<feature type="signal peptide" evidence="1">
    <location>
        <begin position="1"/>
        <end position="21"/>
    </location>
</feature>
<dbReference type="InterPro" id="IPR037050">
    <property type="entry name" value="DUF1254_sf"/>
</dbReference>
<evidence type="ECO:0000313" key="4">
    <source>
        <dbReference type="EMBL" id="RDJ09422.1"/>
    </source>
</evidence>
<keyword evidence="1" id="KW-0732">Signal</keyword>
<feature type="domain" description="DUF1254" evidence="3">
    <location>
        <begin position="95"/>
        <end position="204"/>
    </location>
</feature>
<dbReference type="InterPro" id="IPR037049">
    <property type="entry name" value="DUF1214_C_sf"/>
</dbReference>
<accession>A0A370KLL3</accession>
<dbReference type="Pfam" id="PF06863">
    <property type="entry name" value="DUF1254"/>
    <property type="match status" value="1"/>
</dbReference>
<reference evidence="4 5" key="1">
    <citation type="submission" date="2017-03" db="EMBL/GenBank/DDBJ databases">
        <title>Genome analysis of Rhizobial strains effectives or ineffectives for nitrogen fixation isolated from bean seeds.</title>
        <authorList>
            <person name="Peralta H."/>
            <person name="Aguilar-Vera A."/>
            <person name="Mora Y."/>
            <person name="Vargas-Lagunas C."/>
            <person name="Girard L."/>
            <person name="Mora J."/>
        </authorList>
    </citation>
    <scope>NUCLEOTIDE SEQUENCE [LARGE SCALE GENOMIC DNA]</scope>
    <source>
        <strain evidence="4 5">CCGM3</strain>
    </source>
</reference>
<evidence type="ECO:0000313" key="5">
    <source>
        <dbReference type="Proteomes" id="UP000254939"/>
    </source>
</evidence>
<evidence type="ECO:0000259" key="2">
    <source>
        <dbReference type="Pfam" id="PF06742"/>
    </source>
</evidence>
<dbReference type="Gene3D" id="2.60.120.600">
    <property type="entry name" value="Domain of unknown function DUF1214, C-terminal domain"/>
    <property type="match status" value="1"/>
</dbReference>
<protein>
    <recommendedName>
        <fullName evidence="6">DUF1254 domain-containing protein</fullName>
    </recommendedName>
</protein>
<dbReference type="SUPFAM" id="SSF160935">
    <property type="entry name" value="VPA0735-like"/>
    <property type="match status" value="1"/>
</dbReference>
<dbReference type="Proteomes" id="UP000254939">
    <property type="component" value="Unassembled WGS sequence"/>
</dbReference>
<dbReference type="Gene3D" id="2.60.40.1610">
    <property type="entry name" value="Domain of unknown function DUF1254"/>
    <property type="match status" value="1"/>
</dbReference>
<comment type="caution">
    <text evidence="4">The sequence shown here is derived from an EMBL/GenBank/DDBJ whole genome shotgun (WGS) entry which is preliminary data.</text>
</comment>
<evidence type="ECO:0000259" key="3">
    <source>
        <dbReference type="Pfam" id="PF06863"/>
    </source>
</evidence>